<evidence type="ECO:0000256" key="10">
    <source>
        <dbReference type="ARBA" id="ARBA00023204"/>
    </source>
</evidence>
<organism evidence="17 18">
    <name type="scientific">Megalurothrips usitatus</name>
    <name type="common">bean blossom thrips</name>
    <dbReference type="NCBI Taxonomy" id="439358"/>
    <lineage>
        <taxon>Eukaryota</taxon>
        <taxon>Metazoa</taxon>
        <taxon>Ecdysozoa</taxon>
        <taxon>Arthropoda</taxon>
        <taxon>Hexapoda</taxon>
        <taxon>Insecta</taxon>
        <taxon>Pterygota</taxon>
        <taxon>Neoptera</taxon>
        <taxon>Paraneoptera</taxon>
        <taxon>Thysanoptera</taxon>
        <taxon>Terebrantia</taxon>
        <taxon>Thripoidea</taxon>
        <taxon>Thripidae</taxon>
        <taxon>Megalurothrips</taxon>
    </lineage>
</organism>
<keyword evidence="11 14" id="KW-0456">Lyase</keyword>
<dbReference type="Pfam" id="PF00633">
    <property type="entry name" value="HHH"/>
    <property type="match status" value="1"/>
</dbReference>
<evidence type="ECO:0000256" key="11">
    <source>
        <dbReference type="ARBA" id="ARBA00023239"/>
    </source>
</evidence>
<evidence type="ECO:0000313" key="18">
    <source>
        <dbReference type="Proteomes" id="UP001075354"/>
    </source>
</evidence>
<dbReference type="InterPro" id="IPR023170">
    <property type="entry name" value="HhH_base_excis_C"/>
</dbReference>
<evidence type="ECO:0000256" key="15">
    <source>
        <dbReference type="SAM" id="MobiDB-lite"/>
    </source>
</evidence>
<dbReference type="FunFam" id="1.10.340.30:FF:000005">
    <property type="entry name" value="Endonuclease III-like protein 1"/>
    <property type="match status" value="1"/>
</dbReference>
<comment type="catalytic activity">
    <reaction evidence="13 14">
        <text>2'-deoxyribonucleotide-(2'-deoxyribose 5'-phosphate)-2'-deoxyribonucleotide-DNA = a 3'-end 2'-deoxyribonucleotide-(2,3-dehydro-2,3-deoxyribose 5'-phosphate)-DNA + a 5'-end 5'-phospho-2'-deoxyribonucleoside-DNA + H(+)</text>
        <dbReference type="Rhea" id="RHEA:66592"/>
        <dbReference type="Rhea" id="RHEA-COMP:13180"/>
        <dbReference type="Rhea" id="RHEA-COMP:16897"/>
        <dbReference type="Rhea" id="RHEA-COMP:17067"/>
        <dbReference type="ChEBI" id="CHEBI:15378"/>
        <dbReference type="ChEBI" id="CHEBI:136412"/>
        <dbReference type="ChEBI" id="CHEBI:157695"/>
        <dbReference type="ChEBI" id="CHEBI:167181"/>
        <dbReference type="EC" id="4.2.99.18"/>
    </reaction>
</comment>
<keyword evidence="6 14" id="KW-0378">Hydrolase</keyword>
<dbReference type="GO" id="GO:0005739">
    <property type="term" value="C:mitochondrion"/>
    <property type="evidence" value="ECO:0007669"/>
    <property type="project" value="UniProtKB-SubCell"/>
</dbReference>
<dbReference type="SUPFAM" id="SSF48150">
    <property type="entry name" value="DNA-glycosylase"/>
    <property type="match status" value="1"/>
</dbReference>
<keyword evidence="18" id="KW-1185">Reference proteome</keyword>
<dbReference type="FunFam" id="1.10.1670.10:FF:000003">
    <property type="entry name" value="Endonuclease III homolog"/>
    <property type="match status" value="1"/>
</dbReference>
<keyword evidence="12 14" id="KW-0326">Glycosidase</keyword>
<comment type="subcellular location">
    <subcellularLocation>
        <location evidence="14">Nucleus</location>
    </subcellularLocation>
    <subcellularLocation>
        <location evidence="14">Mitochondrion</location>
    </subcellularLocation>
</comment>
<comment type="caution">
    <text evidence="17">The sequence shown here is derived from an EMBL/GenBank/DDBJ whole genome shotgun (WGS) entry which is preliminary data.</text>
</comment>
<dbReference type="EMBL" id="JAPTSV010000005">
    <property type="protein sequence ID" value="KAJ1527470.1"/>
    <property type="molecule type" value="Genomic_DNA"/>
</dbReference>
<dbReference type="InterPro" id="IPR000445">
    <property type="entry name" value="HhH_motif"/>
</dbReference>
<keyword evidence="4" id="KW-0479">Metal-binding</keyword>
<dbReference type="PANTHER" id="PTHR43286">
    <property type="entry name" value="ENDONUCLEASE III-LIKE PROTEIN 1"/>
    <property type="match status" value="1"/>
</dbReference>
<keyword evidence="10 14" id="KW-0234">DNA repair</keyword>
<evidence type="ECO:0000256" key="6">
    <source>
        <dbReference type="ARBA" id="ARBA00022801"/>
    </source>
</evidence>
<dbReference type="GO" id="GO:0051539">
    <property type="term" value="F:4 iron, 4 sulfur cluster binding"/>
    <property type="evidence" value="ECO:0007669"/>
    <property type="project" value="UniProtKB-KW"/>
</dbReference>
<evidence type="ECO:0000259" key="16">
    <source>
        <dbReference type="SMART" id="SM00478"/>
    </source>
</evidence>
<comment type="caution">
    <text evidence="14">Lacks conserved residue(s) required for the propagation of feature annotation.</text>
</comment>
<dbReference type="SMART" id="SM00525">
    <property type="entry name" value="FES"/>
    <property type="match status" value="1"/>
</dbReference>
<dbReference type="AlphaFoldDB" id="A0AAV7XRB5"/>
<dbReference type="CDD" id="cd00056">
    <property type="entry name" value="ENDO3c"/>
    <property type="match status" value="1"/>
</dbReference>
<dbReference type="InterPro" id="IPR030841">
    <property type="entry name" value="NTH1"/>
</dbReference>
<dbReference type="GO" id="GO:0006285">
    <property type="term" value="P:base-excision repair, AP site formation"/>
    <property type="evidence" value="ECO:0007669"/>
    <property type="project" value="UniProtKB-UniRule"/>
</dbReference>
<dbReference type="SMART" id="SM00478">
    <property type="entry name" value="ENDO3c"/>
    <property type="match status" value="1"/>
</dbReference>
<comment type="function">
    <text evidence="14">Bifunctional DNA N-glycosylase with associated apurinic/apyrimidinic (AP) lyase function that catalyzes the first step in base excision repair (BER), the primary repair pathway for the repair of oxidative DNA damage. The DNA N-glycosylase activity releases the damaged DNA base from DNA by cleaving the N-glycosidic bond, leaving an AP site. The AP lyase activity cleaves the phosphodiester bond 3' to the AP site by a beta-elimination. Primarily recognizes and repairs oxidative base damage of pyrimidines.</text>
</comment>
<dbReference type="PROSITE" id="PS01155">
    <property type="entry name" value="ENDONUCLEASE_III_2"/>
    <property type="match status" value="1"/>
</dbReference>
<keyword evidence="14" id="KW-0539">Nucleus</keyword>
<dbReference type="Gene3D" id="1.10.1670.10">
    <property type="entry name" value="Helix-hairpin-Helix base-excision DNA repair enzymes (C-terminal)"/>
    <property type="match status" value="1"/>
</dbReference>
<dbReference type="InterPro" id="IPR004036">
    <property type="entry name" value="Endonuclease-III-like_CS2"/>
</dbReference>
<dbReference type="Gene3D" id="1.10.340.30">
    <property type="entry name" value="Hypothetical protein, domain 2"/>
    <property type="match status" value="1"/>
</dbReference>
<dbReference type="GO" id="GO:0140078">
    <property type="term" value="F:class I DNA-(apurinic or apyrimidinic site) endonuclease activity"/>
    <property type="evidence" value="ECO:0007669"/>
    <property type="project" value="UniProtKB-EC"/>
</dbReference>
<dbReference type="InterPro" id="IPR011257">
    <property type="entry name" value="DNA_glycosylase"/>
</dbReference>
<name>A0AAV7XRB5_9NEOP</name>
<evidence type="ECO:0000256" key="8">
    <source>
        <dbReference type="ARBA" id="ARBA00023004"/>
    </source>
</evidence>
<proteinExistence type="inferred from homology"/>
<evidence type="ECO:0000256" key="14">
    <source>
        <dbReference type="HAMAP-Rule" id="MF_03183"/>
    </source>
</evidence>
<evidence type="ECO:0000256" key="3">
    <source>
        <dbReference type="ARBA" id="ARBA00022485"/>
    </source>
</evidence>
<dbReference type="Pfam" id="PF00730">
    <property type="entry name" value="HhH-GPD"/>
    <property type="match status" value="1"/>
</dbReference>
<evidence type="ECO:0000256" key="12">
    <source>
        <dbReference type="ARBA" id="ARBA00023295"/>
    </source>
</evidence>
<gene>
    <name evidence="14" type="primary">NTH1</name>
    <name evidence="17" type="ORF">ONE63_007443</name>
</gene>
<dbReference type="GO" id="GO:0006289">
    <property type="term" value="P:nucleotide-excision repair"/>
    <property type="evidence" value="ECO:0007669"/>
    <property type="project" value="TreeGrafter"/>
</dbReference>
<evidence type="ECO:0000256" key="2">
    <source>
        <dbReference type="ARBA" id="ARBA00008343"/>
    </source>
</evidence>
<comment type="similarity">
    <text evidence="2 14">Belongs to the Nth/MutY family.</text>
</comment>
<comment type="cofactor">
    <cofactor evidence="1">
        <name>[4Fe-4S] cluster</name>
        <dbReference type="ChEBI" id="CHEBI:49883"/>
    </cofactor>
</comment>
<dbReference type="EC" id="3.2.2.-" evidence="14"/>
<dbReference type="HAMAP" id="MF_03183">
    <property type="entry name" value="Endonuclease_III_Nth"/>
    <property type="match status" value="1"/>
</dbReference>
<keyword evidence="9" id="KW-0411">Iron-sulfur</keyword>
<evidence type="ECO:0000256" key="9">
    <source>
        <dbReference type="ARBA" id="ARBA00023014"/>
    </source>
</evidence>
<feature type="domain" description="HhH-GPD" evidence="16">
    <location>
        <begin position="173"/>
        <end position="323"/>
    </location>
</feature>
<keyword evidence="8" id="KW-0408">Iron</keyword>
<dbReference type="GO" id="GO:0000703">
    <property type="term" value="F:oxidized pyrimidine nucleobase lesion DNA N-glycosylase activity"/>
    <property type="evidence" value="ECO:0007669"/>
    <property type="project" value="UniProtKB-UniRule"/>
</dbReference>
<dbReference type="PANTHER" id="PTHR43286:SF1">
    <property type="entry name" value="ENDONUCLEASE III-LIKE PROTEIN 1"/>
    <property type="match status" value="1"/>
</dbReference>
<dbReference type="EC" id="4.2.99.18" evidence="14"/>
<evidence type="ECO:0000256" key="5">
    <source>
        <dbReference type="ARBA" id="ARBA00022763"/>
    </source>
</evidence>
<reference evidence="17" key="1">
    <citation type="submission" date="2022-12" db="EMBL/GenBank/DDBJ databases">
        <title>Chromosome-level genome assembly of the bean flower thrips Megalurothrips usitatus.</title>
        <authorList>
            <person name="Ma L."/>
            <person name="Liu Q."/>
            <person name="Li H."/>
            <person name="Cai W."/>
        </authorList>
    </citation>
    <scope>NUCLEOTIDE SEQUENCE</scope>
    <source>
        <strain evidence="17">Cailab_2022a</strain>
    </source>
</reference>
<evidence type="ECO:0000256" key="7">
    <source>
        <dbReference type="ARBA" id="ARBA00022946"/>
    </source>
</evidence>
<dbReference type="GO" id="GO:0005634">
    <property type="term" value="C:nucleus"/>
    <property type="evidence" value="ECO:0007669"/>
    <property type="project" value="UniProtKB-SubCell"/>
</dbReference>
<keyword evidence="5 14" id="KW-0227">DNA damage</keyword>
<accession>A0AAV7XRB5</accession>
<feature type="compositionally biased region" description="Low complexity" evidence="15">
    <location>
        <begin position="1"/>
        <end position="15"/>
    </location>
</feature>
<dbReference type="InterPro" id="IPR003265">
    <property type="entry name" value="HhH-GPD_domain"/>
</dbReference>
<evidence type="ECO:0000256" key="1">
    <source>
        <dbReference type="ARBA" id="ARBA00001966"/>
    </source>
</evidence>
<evidence type="ECO:0000256" key="13">
    <source>
        <dbReference type="ARBA" id="ARBA00044632"/>
    </source>
</evidence>
<dbReference type="GO" id="GO:0003677">
    <property type="term" value="F:DNA binding"/>
    <property type="evidence" value="ECO:0007669"/>
    <property type="project" value="UniProtKB-UniRule"/>
</dbReference>
<dbReference type="GO" id="GO:0046872">
    <property type="term" value="F:metal ion binding"/>
    <property type="evidence" value="ECO:0007669"/>
    <property type="project" value="UniProtKB-KW"/>
</dbReference>
<evidence type="ECO:0000313" key="17">
    <source>
        <dbReference type="EMBL" id="KAJ1527470.1"/>
    </source>
</evidence>
<dbReference type="Proteomes" id="UP001075354">
    <property type="component" value="Chromosome 5"/>
</dbReference>
<keyword evidence="14" id="KW-0496">Mitochondrion</keyword>
<evidence type="ECO:0000256" key="4">
    <source>
        <dbReference type="ARBA" id="ARBA00022723"/>
    </source>
</evidence>
<feature type="region of interest" description="Disordered" evidence="15">
    <location>
        <begin position="1"/>
        <end position="34"/>
    </location>
</feature>
<dbReference type="InterPro" id="IPR003651">
    <property type="entry name" value="Endonuclease3_FeS-loop_motif"/>
</dbReference>
<keyword evidence="7" id="KW-0809">Transit peptide</keyword>
<keyword evidence="3" id="KW-0004">4Fe-4S</keyword>
<protein>
    <recommendedName>
        <fullName evidence="14">Endonuclease III homolog</fullName>
        <ecNumber evidence="14">3.2.2.-</ecNumber>
        <ecNumber evidence="14">4.2.99.18</ecNumber>
    </recommendedName>
    <alternativeName>
        <fullName evidence="14">Bifunctional DNA N-glycosylase/DNA-(apurinic or apyrimidinic site) lyase</fullName>
        <shortName evidence="14">DNA glycosylase/AP lyase</shortName>
    </alternativeName>
</protein>
<sequence length="356" mass="39811">MRGRRAAGAASASASVADQDQNKHEGRTTRRSAKTVVLPCDVKAENNVSVSSVKEDTAVSSSVEDVKPSLPSLASRFKRAEKKKISHRSQEECSVDAKTNVKSQKRNKIVIEYESAVKKEKWEPENWIDTLHNIREMRKSRDAPVDTMGCDKCMDDDAEPQVMRYQALLSLMLSSQTKDVVTHAAMERLRKHGCTIENILKTDDQILEDLIHPVGFKKTKVKYIKRTSEILRDQYNSDIPDTVEKLCGLPGVGPKMAHLCMQSGWGIVTGIGVDTHVHRISNRIGWVPRPTKTPEETRKALEDWLPTDLWQEVNHLLVGFGQQICRPVGPHCGTCSNSKICPYAKSPTKSPRKGSM</sequence>